<dbReference type="PANTHER" id="PTHR31346">
    <property type="entry name" value="MULTIPLE ORGANELLAR RNA EDITING FACTOR 2, CHLOROPLASTIC-RELATED-RELATED"/>
    <property type="match status" value="1"/>
</dbReference>
<feature type="domain" description="MORF/ORRM1/DAG-like MORF" evidence="4">
    <location>
        <begin position="86"/>
        <end position="176"/>
    </location>
</feature>
<evidence type="ECO:0000313" key="5">
    <source>
        <dbReference type="EMBL" id="KAJ6696457.1"/>
    </source>
</evidence>
<evidence type="ECO:0000256" key="2">
    <source>
        <dbReference type="ARBA" id="ARBA00022946"/>
    </source>
</evidence>
<evidence type="ECO:0000313" key="6">
    <source>
        <dbReference type="Proteomes" id="UP001151752"/>
    </source>
</evidence>
<gene>
    <name evidence="5" type="ORF">OIU74_015376</name>
</gene>
<accession>A0A9Q0PYL0</accession>
<keyword evidence="2" id="KW-0809">Transit peptide</keyword>
<organism evidence="5 6">
    <name type="scientific">Salix koriyanagi</name>
    <dbReference type="NCBI Taxonomy" id="2511006"/>
    <lineage>
        <taxon>Eukaryota</taxon>
        <taxon>Viridiplantae</taxon>
        <taxon>Streptophyta</taxon>
        <taxon>Embryophyta</taxon>
        <taxon>Tracheophyta</taxon>
        <taxon>Spermatophyta</taxon>
        <taxon>Magnoliopsida</taxon>
        <taxon>eudicotyledons</taxon>
        <taxon>Gunneridae</taxon>
        <taxon>Pentapetalae</taxon>
        <taxon>rosids</taxon>
        <taxon>fabids</taxon>
        <taxon>Malpighiales</taxon>
        <taxon>Salicaceae</taxon>
        <taxon>Saliceae</taxon>
        <taxon>Salix</taxon>
    </lineage>
</organism>
<keyword evidence="1" id="KW-0507">mRNA processing</keyword>
<evidence type="ECO:0000256" key="3">
    <source>
        <dbReference type="SAM" id="Phobius"/>
    </source>
</evidence>
<evidence type="ECO:0000256" key="1">
    <source>
        <dbReference type="ARBA" id="ARBA00022664"/>
    </source>
</evidence>
<dbReference type="PANTHER" id="PTHR31346:SF5">
    <property type="entry name" value="MULTIPLE ORGANELLAR RNA EDITING FACTOR 1, MITOCHONDRIAL"/>
    <property type="match status" value="1"/>
</dbReference>
<keyword evidence="3" id="KW-0472">Membrane</keyword>
<evidence type="ECO:0000259" key="4">
    <source>
        <dbReference type="Pfam" id="PF21864"/>
    </source>
</evidence>
<feature type="transmembrane region" description="Helical" evidence="3">
    <location>
        <begin position="174"/>
        <end position="196"/>
    </location>
</feature>
<dbReference type="AlphaFoldDB" id="A0A9Q0PYL0"/>
<reference evidence="5" key="1">
    <citation type="submission" date="2022-11" db="EMBL/GenBank/DDBJ databases">
        <authorList>
            <person name="Hyden B.L."/>
            <person name="Feng K."/>
            <person name="Yates T."/>
            <person name="Jawdy S."/>
            <person name="Smart L.B."/>
            <person name="Muchero W."/>
        </authorList>
    </citation>
    <scope>NUCLEOTIDE SEQUENCE</scope>
    <source>
        <tissue evidence="5">Shoot tip</tissue>
    </source>
</reference>
<dbReference type="GO" id="GO:0016554">
    <property type="term" value="P:cytidine to uridine editing"/>
    <property type="evidence" value="ECO:0007669"/>
    <property type="project" value="InterPro"/>
</dbReference>
<keyword evidence="6" id="KW-1185">Reference proteome</keyword>
<dbReference type="GO" id="GO:0006397">
    <property type="term" value="P:mRNA processing"/>
    <property type="evidence" value="ECO:0007669"/>
    <property type="project" value="UniProtKB-KW"/>
</dbReference>
<dbReference type="Proteomes" id="UP001151752">
    <property type="component" value="Chromosome 3"/>
</dbReference>
<name>A0A9Q0PYL0_9ROSI</name>
<dbReference type="GO" id="GO:0005739">
    <property type="term" value="C:mitochondrion"/>
    <property type="evidence" value="ECO:0007669"/>
    <property type="project" value="TreeGrafter"/>
</dbReference>
<dbReference type="EMBL" id="JAPFFM010000017">
    <property type="protein sequence ID" value="KAJ6696457.1"/>
    <property type="molecule type" value="Genomic_DNA"/>
</dbReference>
<comment type="caution">
    <text evidence="5">The sequence shown here is derived from an EMBL/GenBank/DDBJ whole genome shotgun (WGS) entry which is preliminary data.</text>
</comment>
<dbReference type="GO" id="GO:0080156">
    <property type="term" value="P:mitochondrial mRNA modification"/>
    <property type="evidence" value="ECO:0007669"/>
    <property type="project" value="TreeGrafter"/>
</dbReference>
<reference evidence="5" key="2">
    <citation type="journal article" date="2023" name="Int. J. Mol. Sci.">
        <title>De Novo Assembly and Annotation of 11 Diverse Shrub Willow (Salix) Genomes Reveals Novel Gene Organization in Sex-Linked Regions.</title>
        <authorList>
            <person name="Hyden B."/>
            <person name="Feng K."/>
            <person name="Yates T.B."/>
            <person name="Jawdy S."/>
            <person name="Cereghino C."/>
            <person name="Smart L.B."/>
            <person name="Muchero W."/>
        </authorList>
    </citation>
    <scope>NUCLEOTIDE SEQUENCE</scope>
    <source>
        <tissue evidence="5">Shoot tip</tissue>
    </source>
</reference>
<keyword evidence="3" id="KW-1133">Transmembrane helix</keyword>
<dbReference type="InterPro" id="IPR039206">
    <property type="entry name" value="MORF/ORRM1/DAG-like"/>
</dbReference>
<dbReference type="InterPro" id="IPR054059">
    <property type="entry name" value="MORF/ORRM1/DAG-like_MORF"/>
</dbReference>
<sequence length="206" mass="23366">MALRLLHLRRTLTLLSSTLQRPLSTPVPIPPSSPQSPTIISRSQVFTGTRGSMMSTTTTRPEKKYKLYEDGDEITEDTILFPGCDYNHWLITVDFPKEPKPSPEEMVATYERICAQGLNISIEEAKMKIYACSTTTYQGFQALMSEQESEKFKDVPGVVFVLPDSYIDPVNKEYGGWAFLLVIKICLFCSVVKLYLGFCFTCLSWY</sequence>
<keyword evidence="3" id="KW-0812">Transmembrane</keyword>
<dbReference type="Pfam" id="PF21864">
    <property type="entry name" value="MORF_dom"/>
    <property type="match status" value="1"/>
</dbReference>
<proteinExistence type="predicted"/>
<protein>
    <submittedName>
        <fullName evidence="5">MULTIPLE ORGANELLAR RNA EDITING FACTOR 2 CHLOROPLASTIC-RELATED-RELATED</fullName>
    </submittedName>
</protein>